<dbReference type="InterPro" id="IPR011042">
    <property type="entry name" value="6-blade_b-propeller_TolB-like"/>
</dbReference>
<organism evidence="1 2">
    <name type="scientific">Eiseniibacteriota bacterium</name>
    <dbReference type="NCBI Taxonomy" id="2212470"/>
    <lineage>
        <taxon>Bacteria</taxon>
        <taxon>Candidatus Eiseniibacteriota</taxon>
    </lineage>
</organism>
<comment type="caution">
    <text evidence="1">The sequence shown here is derived from an EMBL/GenBank/DDBJ whole genome shotgun (WGS) entry which is preliminary data.</text>
</comment>
<proteinExistence type="predicted"/>
<evidence type="ECO:0000313" key="2">
    <source>
        <dbReference type="Proteomes" id="UP001593833"/>
    </source>
</evidence>
<dbReference type="Gene3D" id="2.120.10.30">
    <property type="entry name" value="TolB, C-terminal domain"/>
    <property type="match status" value="1"/>
</dbReference>
<evidence type="ECO:0000313" key="1">
    <source>
        <dbReference type="EMBL" id="MFC1572096.1"/>
    </source>
</evidence>
<evidence type="ECO:0008006" key="3">
    <source>
        <dbReference type="Google" id="ProtNLM"/>
    </source>
</evidence>
<protein>
    <recommendedName>
        <fullName evidence="3">6-bladed beta-propeller</fullName>
    </recommendedName>
</protein>
<dbReference type="Proteomes" id="UP001593833">
    <property type="component" value="Unassembled WGS sequence"/>
</dbReference>
<keyword evidence="2" id="KW-1185">Reference proteome</keyword>
<dbReference type="EMBL" id="JBHPKH010000003">
    <property type="protein sequence ID" value="MFC1572096.1"/>
    <property type="molecule type" value="Genomic_DNA"/>
</dbReference>
<dbReference type="SUPFAM" id="SSF101898">
    <property type="entry name" value="NHL repeat"/>
    <property type="match status" value="1"/>
</dbReference>
<accession>A0ABV6YID1</accession>
<name>A0ABV6YID1_UNCEI</name>
<sequence length="433" mass="47789">MRFRISPARDQATAVLVVLLFLNVQAILADSAGQADWTGHIKVVDGVSRVLNPAQPMLAPLDVNLELLWSTGTDEEGELFGQLVDVARDSLGNTYLLDRQVLNVRVYSPSGELLGVVGREGEGPGEFRIPPAVLALPGGLIGVADLRAAKIVRFTLDGTPVGDISLEGFNPDRGGMMMLQDAAWSPMGLAVELRHGTRGEDRFVSEYMLAAATTEGEPRHTFTTRTEVREFGQPRITDRNETFERGRWALSDDGFLYVRTKRDSYEIEVYAPSGELTRVITREGITPRKRTAEEIGELESSVQLRRHGRGGRPRPQPEFDFSPHDPIVLALWAGPEGNLWVRTCAHEQDLPDGCLERIDILDAHGRFLREVRIMADAPADAERVFYVDDCVVVFGEGLGAVTDPDGQPGWKWSPEGEDSDLPAVTCFRMQLDS</sequence>
<gene>
    <name evidence="1" type="ORF">ACFL6M_00710</name>
</gene>
<reference evidence="1 2" key="1">
    <citation type="submission" date="2024-09" db="EMBL/GenBank/DDBJ databases">
        <authorList>
            <person name="D'Angelo T."/>
        </authorList>
    </citation>
    <scope>NUCLEOTIDE SEQUENCE [LARGE SCALE GENOMIC DNA]</scope>
    <source>
        <strain evidence="1">SAG AM-320-E07</strain>
    </source>
</reference>